<keyword evidence="6 7" id="KW-0472">Membrane</keyword>
<evidence type="ECO:0000256" key="5">
    <source>
        <dbReference type="ARBA" id="ARBA00023065"/>
    </source>
</evidence>
<protein>
    <submittedName>
        <fullName evidence="9">Cation/H(+) antiporter</fullName>
    </submittedName>
</protein>
<evidence type="ECO:0000313" key="10">
    <source>
        <dbReference type="Proteomes" id="UP000245368"/>
    </source>
</evidence>
<organism evidence="9 10">
    <name type="scientific">Deinococcus irradiatisoli</name>
    <dbReference type="NCBI Taxonomy" id="2202254"/>
    <lineage>
        <taxon>Bacteria</taxon>
        <taxon>Thermotogati</taxon>
        <taxon>Deinococcota</taxon>
        <taxon>Deinococci</taxon>
        <taxon>Deinococcales</taxon>
        <taxon>Deinococcaceae</taxon>
        <taxon>Deinococcus</taxon>
    </lineage>
</organism>
<feature type="transmembrane region" description="Helical" evidence="7">
    <location>
        <begin position="36"/>
        <end position="55"/>
    </location>
</feature>
<dbReference type="Pfam" id="PF00999">
    <property type="entry name" value="Na_H_Exchanger"/>
    <property type="match status" value="1"/>
</dbReference>
<feature type="transmembrane region" description="Helical" evidence="7">
    <location>
        <begin position="196"/>
        <end position="213"/>
    </location>
</feature>
<dbReference type="GO" id="GO:0015297">
    <property type="term" value="F:antiporter activity"/>
    <property type="evidence" value="ECO:0007669"/>
    <property type="project" value="InterPro"/>
</dbReference>
<keyword evidence="3 7" id="KW-0812">Transmembrane</keyword>
<proteinExistence type="predicted"/>
<sequence length="405" mass="41888">MGEEDSLTAPILLTVAVVLGMALLGARLARLARQPAVVGEMIAVIALGPSLLGWLSPPAESFLFGSASRPVFAALAQLGVAVFILIVGLELRIQLGSSRTVVGVTLGSLFVPLILGALAALTFLNDQPQTPPWAFVLFIGAALSVTAVPVLALILQDRGLSHTPEASTALSAAAASDVMAWSLLAVVAVGAPGPSLMQRGVALIGLGVWILIIRTTVQQVRRRTSLERLHPVTLIGFTLMAASGSAVASDLAGFHAIIGPLLLGAALPHKAELHQLLEGTLAQTVRAALLPFFYLTVGLALDISAAVSLRATLTLLLAAVAGKVGGVLLGARLTGSGWPEAWRLGVLLNTRGLTELVFLTSGLQLGILPKPLYTSLVVVTLITTLATGPLLDVGRRHLERAETAN</sequence>
<dbReference type="Gene3D" id="1.20.1530.20">
    <property type="match status" value="1"/>
</dbReference>
<comment type="subcellular location">
    <subcellularLocation>
        <location evidence="1">Membrane</location>
        <topology evidence="1">Multi-pass membrane protein</topology>
    </subcellularLocation>
</comment>
<dbReference type="PANTHER" id="PTHR32468:SF0">
    <property type="entry name" value="K(+)_H(+) ANTIPORTER 1"/>
    <property type="match status" value="1"/>
</dbReference>
<feature type="transmembrane region" description="Helical" evidence="7">
    <location>
        <begin position="283"/>
        <end position="301"/>
    </location>
</feature>
<evidence type="ECO:0000256" key="3">
    <source>
        <dbReference type="ARBA" id="ARBA00022692"/>
    </source>
</evidence>
<name>A0A2Z3JRL3_9DEIO</name>
<dbReference type="KEGG" id="dez:DKM44_12740"/>
<dbReference type="GO" id="GO:0016020">
    <property type="term" value="C:membrane"/>
    <property type="evidence" value="ECO:0007669"/>
    <property type="project" value="UniProtKB-SubCell"/>
</dbReference>
<evidence type="ECO:0000256" key="6">
    <source>
        <dbReference type="ARBA" id="ARBA00023136"/>
    </source>
</evidence>
<feature type="transmembrane region" description="Helical" evidence="7">
    <location>
        <begin position="6"/>
        <end position="24"/>
    </location>
</feature>
<evidence type="ECO:0000256" key="4">
    <source>
        <dbReference type="ARBA" id="ARBA00022989"/>
    </source>
</evidence>
<dbReference type="EMBL" id="CP029494">
    <property type="protein sequence ID" value="AWN23988.1"/>
    <property type="molecule type" value="Genomic_DNA"/>
</dbReference>
<evidence type="ECO:0000259" key="8">
    <source>
        <dbReference type="Pfam" id="PF00999"/>
    </source>
</evidence>
<feature type="transmembrane region" description="Helical" evidence="7">
    <location>
        <begin position="313"/>
        <end position="333"/>
    </location>
</feature>
<keyword evidence="5" id="KW-0406">Ion transport</keyword>
<accession>A0A2Z3JRL3</accession>
<dbReference type="InterPro" id="IPR038770">
    <property type="entry name" value="Na+/solute_symporter_sf"/>
</dbReference>
<dbReference type="GO" id="GO:1902600">
    <property type="term" value="P:proton transmembrane transport"/>
    <property type="evidence" value="ECO:0007669"/>
    <property type="project" value="InterPro"/>
</dbReference>
<evidence type="ECO:0000256" key="2">
    <source>
        <dbReference type="ARBA" id="ARBA00022448"/>
    </source>
</evidence>
<feature type="transmembrane region" description="Helical" evidence="7">
    <location>
        <begin position="133"/>
        <end position="155"/>
    </location>
</feature>
<feature type="transmembrane region" description="Helical" evidence="7">
    <location>
        <begin position="372"/>
        <end position="391"/>
    </location>
</feature>
<feature type="domain" description="Cation/H+ exchanger transmembrane" evidence="8">
    <location>
        <begin position="22"/>
        <end position="390"/>
    </location>
</feature>
<keyword evidence="4 7" id="KW-1133">Transmembrane helix</keyword>
<feature type="transmembrane region" description="Helical" evidence="7">
    <location>
        <begin position="67"/>
        <end position="89"/>
    </location>
</feature>
<evidence type="ECO:0000256" key="1">
    <source>
        <dbReference type="ARBA" id="ARBA00004141"/>
    </source>
</evidence>
<feature type="transmembrane region" description="Helical" evidence="7">
    <location>
        <begin position="101"/>
        <end position="121"/>
    </location>
</feature>
<gene>
    <name evidence="9" type="ORF">DKM44_12740</name>
</gene>
<keyword evidence="2" id="KW-0813">Transport</keyword>
<dbReference type="Proteomes" id="UP000245368">
    <property type="component" value="Chromosome"/>
</dbReference>
<evidence type="ECO:0000313" key="9">
    <source>
        <dbReference type="EMBL" id="AWN23988.1"/>
    </source>
</evidence>
<feature type="transmembrane region" description="Helical" evidence="7">
    <location>
        <begin position="234"/>
        <end position="263"/>
    </location>
</feature>
<keyword evidence="10" id="KW-1185">Reference proteome</keyword>
<reference evidence="9 10" key="1">
    <citation type="submission" date="2018-05" db="EMBL/GenBank/DDBJ databases">
        <title>Complete Genome Sequence of Deinococcus sp. strain 17bor-2.</title>
        <authorList>
            <person name="Srinivasan S."/>
        </authorList>
    </citation>
    <scope>NUCLEOTIDE SEQUENCE [LARGE SCALE GENOMIC DNA]</scope>
    <source>
        <strain evidence="9 10">17bor-2</strain>
    </source>
</reference>
<dbReference type="InterPro" id="IPR006153">
    <property type="entry name" value="Cation/H_exchanger_TM"/>
</dbReference>
<dbReference type="InterPro" id="IPR050794">
    <property type="entry name" value="CPA2_transporter"/>
</dbReference>
<dbReference type="PANTHER" id="PTHR32468">
    <property type="entry name" value="CATION/H + ANTIPORTER"/>
    <property type="match status" value="1"/>
</dbReference>
<dbReference type="AlphaFoldDB" id="A0A2Z3JRL3"/>
<evidence type="ECO:0000256" key="7">
    <source>
        <dbReference type="SAM" id="Phobius"/>
    </source>
</evidence>
<feature type="transmembrane region" description="Helical" evidence="7">
    <location>
        <begin position="167"/>
        <end position="190"/>
    </location>
</feature>